<protein>
    <submittedName>
        <fullName evidence="1">Uncharacterized protein</fullName>
    </submittedName>
</protein>
<sequence length="54" mass="6002">MPIEGMGLLQAPVTQLPESLYLLQVETAVGILHQQRVLKQRSSNVVKEQTNEEG</sequence>
<keyword evidence="2" id="KW-1185">Reference proteome</keyword>
<proteinExistence type="predicted"/>
<name>A0ABP8NBJ7_9BACT</name>
<evidence type="ECO:0000313" key="2">
    <source>
        <dbReference type="Proteomes" id="UP001501175"/>
    </source>
</evidence>
<dbReference type="Proteomes" id="UP001501175">
    <property type="component" value="Unassembled WGS sequence"/>
</dbReference>
<dbReference type="EMBL" id="BAABHD010000073">
    <property type="protein sequence ID" value="GAA4463188.1"/>
    <property type="molecule type" value="Genomic_DNA"/>
</dbReference>
<evidence type="ECO:0000313" key="1">
    <source>
        <dbReference type="EMBL" id="GAA4463188.1"/>
    </source>
</evidence>
<accession>A0ABP8NBJ7</accession>
<reference evidence="2" key="1">
    <citation type="journal article" date="2019" name="Int. J. Syst. Evol. Microbiol.">
        <title>The Global Catalogue of Microorganisms (GCM) 10K type strain sequencing project: providing services to taxonomists for standard genome sequencing and annotation.</title>
        <authorList>
            <consortium name="The Broad Institute Genomics Platform"/>
            <consortium name="The Broad Institute Genome Sequencing Center for Infectious Disease"/>
            <person name="Wu L."/>
            <person name="Ma J."/>
        </authorList>
    </citation>
    <scope>NUCLEOTIDE SEQUENCE [LARGE SCALE GENOMIC DNA]</scope>
    <source>
        <strain evidence="2">JCM 17927</strain>
    </source>
</reference>
<comment type="caution">
    <text evidence="1">The sequence shown here is derived from an EMBL/GenBank/DDBJ whole genome shotgun (WGS) entry which is preliminary data.</text>
</comment>
<organism evidence="1 2">
    <name type="scientific">Nibrella saemangeumensis</name>
    <dbReference type="NCBI Taxonomy" id="1084526"/>
    <lineage>
        <taxon>Bacteria</taxon>
        <taxon>Pseudomonadati</taxon>
        <taxon>Bacteroidota</taxon>
        <taxon>Cytophagia</taxon>
        <taxon>Cytophagales</taxon>
        <taxon>Spirosomataceae</taxon>
        <taxon>Nibrella</taxon>
    </lineage>
</organism>
<gene>
    <name evidence="1" type="ORF">GCM10023189_40940</name>
</gene>